<feature type="region of interest" description="Disordered" evidence="1">
    <location>
        <begin position="164"/>
        <end position="205"/>
    </location>
</feature>
<dbReference type="Proteomes" id="UP000762676">
    <property type="component" value="Unassembled WGS sequence"/>
</dbReference>
<keyword evidence="4" id="KW-1185">Reference proteome</keyword>
<protein>
    <recommendedName>
        <fullName evidence="5">Secreted protein</fullName>
    </recommendedName>
</protein>
<sequence length="205" mass="22419">MSIAASLGGLALLSTCTSLHATTMPTWPAYSGGEETTQGLRPSKFDFSAGLWSRPEDNRSNRLLRASNTARYTSSDHELSRPAKPWSAIPYPVLDAKTTVYQDHRKTKTSLLSVDGSSGAPQKATYKAFRSKASSLKAHHMRKDNNLGSNSGRMRVNFDLNSTASSSTWAPELDPKHDGQIGKSRRNSHKQIACKQSRKAVGIKQ</sequence>
<gene>
    <name evidence="3" type="ORF">ElyMa_006026700</name>
</gene>
<dbReference type="EMBL" id="BMAT01012079">
    <property type="protein sequence ID" value="GFR85362.1"/>
    <property type="molecule type" value="Genomic_DNA"/>
</dbReference>
<proteinExistence type="predicted"/>
<evidence type="ECO:0000313" key="3">
    <source>
        <dbReference type="EMBL" id="GFR85362.1"/>
    </source>
</evidence>
<evidence type="ECO:0008006" key="5">
    <source>
        <dbReference type="Google" id="ProtNLM"/>
    </source>
</evidence>
<feature type="signal peptide" evidence="2">
    <location>
        <begin position="1"/>
        <end position="21"/>
    </location>
</feature>
<evidence type="ECO:0000256" key="1">
    <source>
        <dbReference type="SAM" id="MobiDB-lite"/>
    </source>
</evidence>
<accession>A0AAV4GI31</accession>
<feature type="chain" id="PRO_5043763928" description="Secreted protein" evidence="2">
    <location>
        <begin position="22"/>
        <end position="205"/>
    </location>
</feature>
<organism evidence="3 4">
    <name type="scientific">Elysia marginata</name>
    <dbReference type="NCBI Taxonomy" id="1093978"/>
    <lineage>
        <taxon>Eukaryota</taxon>
        <taxon>Metazoa</taxon>
        <taxon>Spiralia</taxon>
        <taxon>Lophotrochozoa</taxon>
        <taxon>Mollusca</taxon>
        <taxon>Gastropoda</taxon>
        <taxon>Heterobranchia</taxon>
        <taxon>Euthyneura</taxon>
        <taxon>Panpulmonata</taxon>
        <taxon>Sacoglossa</taxon>
        <taxon>Placobranchoidea</taxon>
        <taxon>Plakobranchidae</taxon>
        <taxon>Elysia</taxon>
    </lineage>
</organism>
<dbReference type="AlphaFoldDB" id="A0AAV4GI31"/>
<evidence type="ECO:0000313" key="4">
    <source>
        <dbReference type="Proteomes" id="UP000762676"/>
    </source>
</evidence>
<reference evidence="3 4" key="1">
    <citation type="journal article" date="2021" name="Elife">
        <title>Chloroplast acquisition without the gene transfer in kleptoplastic sea slugs, Plakobranchus ocellatus.</title>
        <authorList>
            <person name="Maeda T."/>
            <person name="Takahashi S."/>
            <person name="Yoshida T."/>
            <person name="Shimamura S."/>
            <person name="Takaki Y."/>
            <person name="Nagai Y."/>
            <person name="Toyoda A."/>
            <person name="Suzuki Y."/>
            <person name="Arimoto A."/>
            <person name="Ishii H."/>
            <person name="Satoh N."/>
            <person name="Nishiyama T."/>
            <person name="Hasebe M."/>
            <person name="Maruyama T."/>
            <person name="Minagawa J."/>
            <person name="Obokata J."/>
            <person name="Shigenobu S."/>
        </authorList>
    </citation>
    <scope>NUCLEOTIDE SEQUENCE [LARGE SCALE GENOMIC DNA]</scope>
</reference>
<name>A0AAV4GI31_9GAST</name>
<keyword evidence="2" id="KW-0732">Signal</keyword>
<comment type="caution">
    <text evidence="3">The sequence shown here is derived from an EMBL/GenBank/DDBJ whole genome shotgun (WGS) entry which is preliminary data.</text>
</comment>
<evidence type="ECO:0000256" key="2">
    <source>
        <dbReference type="SAM" id="SignalP"/>
    </source>
</evidence>